<dbReference type="InterPro" id="IPR013216">
    <property type="entry name" value="Methyltransf_11"/>
</dbReference>
<proteinExistence type="predicted"/>
<protein>
    <submittedName>
        <fullName evidence="3">Class I SAM-dependent methyltransferase</fullName>
    </submittedName>
</protein>
<reference evidence="3 4" key="1">
    <citation type="journal article" date="2018" name="Elife">
        <title>Discovery and characterization of a prevalent human gut bacterial enzyme sufficient for the inactivation of a family of plant toxins.</title>
        <authorList>
            <person name="Koppel N."/>
            <person name="Bisanz J.E."/>
            <person name="Pandelia M.E."/>
            <person name="Turnbaugh P.J."/>
            <person name="Balskus E.P."/>
        </authorList>
    </citation>
    <scope>NUCLEOTIDE SEQUENCE [LARGE SCALE GENOMIC DNA]</scope>
    <source>
        <strain evidence="3 4">3C</strain>
    </source>
</reference>
<feature type="region of interest" description="Disordered" evidence="1">
    <location>
        <begin position="1"/>
        <end position="69"/>
    </location>
</feature>
<organism evidence="3 4">
    <name type="scientific">Gordonibacter pamelaeae</name>
    <dbReference type="NCBI Taxonomy" id="471189"/>
    <lineage>
        <taxon>Bacteria</taxon>
        <taxon>Bacillati</taxon>
        <taxon>Actinomycetota</taxon>
        <taxon>Coriobacteriia</taxon>
        <taxon>Eggerthellales</taxon>
        <taxon>Eggerthellaceae</taxon>
        <taxon>Gordonibacter</taxon>
    </lineage>
</organism>
<evidence type="ECO:0000313" key="4">
    <source>
        <dbReference type="Proteomes" id="UP000254000"/>
    </source>
</evidence>
<feature type="domain" description="Methyltransferase type 11" evidence="2">
    <location>
        <begin position="82"/>
        <end position="158"/>
    </location>
</feature>
<evidence type="ECO:0000313" key="3">
    <source>
        <dbReference type="EMBL" id="RDB61864.1"/>
    </source>
</evidence>
<dbReference type="AlphaFoldDB" id="A0A369LRV4"/>
<dbReference type="SUPFAM" id="SSF53335">
    <property type="entry name" value="S-adenosyl-L-methionine-dependent methyltransferases"/>
    <property type="match status" value="1"/>
</dbReference>
<evidence type="ECO:0000259" key="2">
    <source>
        <dbReference type="Pfam" id="PF08241"/>
    </source>
</evidence>
<dbReference type="PANTHER" id="PTHR43591">
    <property type="entry name" value="METHYLTRANSFERASE"/>
    <property type="match status" value="1"/>
</dbReference>
<dbReference type="EMBL" id="PPTS01000011">
    <property type="protein sequence ID" value="RDB61864.1"/>
    <property type="molecule type" value="Genomic_DNA"/>
</dbReference>
<dbReference type="InterPro" id="IPR029063">
    <property type="entry name" value="SAM-dependent_MTases_sf"/>
</dbReference>
<keyword evidence="3" id="KW-0808">Transferase</keyword>
<dbReference type="Pfam" id="PF08241">
    <property type="entry name" value="Methyltransf_11"/>
    <property type="match status" value="1"/>
</dbReference>
<feature type="compositionally biased region" description="Basic residues" evidence="1">
    <location>
        <begin position="27"/>
        <end position="38"/>
    </location>
</feature>
<name>A0A369LRV4_9ACTN</name>
<dbReference type="GO" id="GO:0008757">
    <property type="term" value="F:S-adenosylmethionine-dependent methyltransferase activity"/>
    <property type="evidence" value="ECO:0007669"/>
    <property type="project" value="InterPro"/>
</dbReference>
<comment type="caution">
    <text evidence="3">The sequence shown here is derived from an EMBL/GenBank/DDBJ whole genome shotgun (WGS) entry which is preliminary data.</text>
</comment>
<evidence type="ECO:0000256" key="1">
    <source>
        <dbReference type="SAM" id="MobiDB-lite"/>
    </source>
</evidence>
<dbReference type="Gene3D" id="3.40.50.150">
    <property type="entry name" value="Vaccinia Virus protein VP39"/>
    <property type="match status" value="1"/>
</dbReference>
<sequence>MKGAEDDHGKREGARGEEALQGCLRRPGGHVRRGHARRPREGPLPPCGRGGGARCRRQPGPAPARSGMRDGALSDLVLGKIPGASLTCFDLSPNMLDAARARLGGSAELVLGDAEGLPFQDCSFDAVWCNDSFHHYPDPERAAFQAWRVLKAGGALVVGDVWQPAPARAVMNAWLPHSAEGDVRIYSEREMREILGKWFDGVSWRRVGPTACLAVARKGR</sequence>
<feature type="compositionally biased region" description="Basic and acidic residues" evidence="1">
    <location>
        <begin position="1"/>
        <end position="18"/>
    </location>
</feature>
<dbReference type="CDD" id="cd02440">
    <property type="entry name" value="AdoMet_MTases"/>
    <property type="match status" value="1"/>
</dbReference>
<dbReference type="PANTHER" id="PTHR43591:SF24">
    <property type="entry name" value="2-METHOXY-6-POLYPRENYL-1,4-BENZOQUINOL METHYLASE, MITOCHONDRIAL"/>
    <property type="match status" value="1"/>
</dbReference>
<dbReference type="Proteomes" id="UP000254000">
    <property type="component" value="Unassembled WGS sequence"/>
</dbReference>
<dbReference type="GO" id="GO:0032259">
    <property type="term" value="P:methylation"/>
    <property type="evidence" value="ECO:0007669"/>
    <property type="project" value="UniProtKB-KW"/>
</dbReference>
<gene>
    <name evidence="3" type="ORF">C1877_14200</name>
</gene>
<keyword evidence="4" id="KW-1185">Reference proteome</keyword>
<accession>A0A369LRV4</accession>
<keyword evidence="3" id="KW-0489">Methyltransferase</keyword>
<dbReference type="OrthoDB" id="5566900at2"/>